<dbReference type="AlphaFoldDB" id="A0A0M0L5V6"/>
<dbReference type="Proteomes" id="UP000037558">
    <property type="component" value="Unassembled WGS sequence"/>
</dbReference>
<dbReference type="EMBL" id="LILC01000013">
    <property type="protein sequence ID" value="KOO46434.1"/>
    <property type="molecule type" value="Genomic_DNA"/>
</dbReference>
<evidence type="ECO:0000313" key="2">
    <source>
        <dbReference type="Proteomes" id="UP000037558"/>
    </source>
</evidence>
<dbReference type="PATRIC" id="fig|284581.3.peg.2401"/>
<organism evidence="1 2">
    <name type="scientific">Priestia koreensis</name>
    <dbReference type="NCBI Taxonomy" id="284581"/>
    <lineage>
        <taxon>Bacteria</taxon>
        <taxon>Bacillati</taxon>
        <taxon>Bacillota</taxon>
        <taxon>Bacilli</taxon>
        <taxon>Bacillales</taxon>
        <taxon>Bacillaceae</taxon>
        <taxon>Priestia</taxon>
    </lineage>
</organism>
<dbReference type="RefSeq" id="WP_053401525.1">
    <property type="nucleotide sequence ID" value="NZ_JAMAUM010000014.1"/>
</dbReference>
<name>A0A0M0L5V6_9BACI</name>
<accession>A0A0M0L5V6</accession>
<comment type="caution">
    <text evidence="1">The sequence shown here is derived from an EMBL/GenBank/DDBJ whole genome shotgun (WGS) entry which is preliminary data.</text>
</comment>
<sequence length="72" mass="8147">MKKILQRALESDASVEIIYMDGNGTITQRTIIIHDIHPTYIKALCLMRNQTRVFSISNILAASMTKAKRKLA</sequence>
<evidence type="ECO:0000313" key="1">
    <source>
        <dbReference type="EMBL" id="KOO46434.1"/>
    </source>
</evidence>
<dbReference type="STRING" id="284581.AMD01_11435"/>
<keyword evidence="2" id="KW-1185">Reference proteome</keyword>
<gene>
    <name evidence="1" type="ORF">AMD01_11435</name>
</gene>
<evidence type="ECO:0008006" key="3">
    <source>
        <dbReference type="Google" id="ProtNLM"/>
    </source>
</evidence>
<protein>
    <recommendedName>
        <fullName evidence="3">WYL domain-containing protein</fullName>
    </recommendedName>
</protein>
<proteinExistence type="predicted"/>
<reference evidence="2" key="1">
    <citation type="submission" date="2015-08" db="EMBL/GenBank/DDBJ databases">
        <title>Fjat-14210 dsm16467.</title>
        <authorList>
            <person name="Liu B."/>
            <person name="Wang J."/>
            <person name="Zhu Y."/>
            <person name="Liu G."/>
            <person name="Chen Q."/>
            <person name="Chen Z."/>
            <person name="Lan J."/>
            <person name="Che J."/>
            <person name="Ge C."/>
            <person name="Shi H."/>
            <person name="Pan Z."/>
            <person name="Liu X."/>
        </authorList>
    </citation>
    <scope>NUCLEOTIDE SEQUENCE [LARGE SCALE GENOMIC DNA]</scope>
    <source>
        <strain evidence="2">DSM 16467</strain>
    </source>
</reference>
<dbReference type="OrthoDB" id="2112405at2"/>